<evidence type="ECO:0000256" key="6">
    <source>
        <dbReference type="SAM" id="MobiDB-lite"/>
    </source>
</evidence>
<evidence type="ECO:0000256" key="3">
    <source>
        <dbReference type="ARBA" id="ARBA00022729"/>
    </source>
</evidence>
<gene>
    <name evidence="8" type="ORF">GSOID_T00003244001</name>
</gene>
<dbReference type="GO" id="GO:0030177">
    <property type="term" value="P:positive regulation of Wnt signaling pathway"/>
    <property type="evidence" value="ECO:0007669"/>
    <property type="project" value="TreeGrafter"/>
</dbReference>
<proteinExistence type="inferred from homology"/>
<feature type="compositionally biased region" description="Basic residues" evidence="6">
    <location>
        <begin position="19"/>
        <end position="28"/>
    </location>
</feature>
<keyword evidence="4" id="KW-0378">Hydrolase</keyword>
<keyword evidence="3" id="KW-0732">Signal</keyword>
<dbReference type="EMBL" id="FN653027">
    <property type="protein sequence ID" value="CBY07886.1"/>
    <property type="molecule type" value="Genomic_DNA"/>
</dbReference>
<dbReference type="SUPFAM" id="SSF53649">
    <property type="entry name" value="Alkaline phosphatase-like"/>
    <property type="match status" value="1"/>
</dbReference>
<dbReference type="CDD" id="cd16147">
    <property type="entry name" value="G6S"/>
    <property type="match status" value="1"/>
</dbReference>
<dbReference type="Pfam" id="PF00884">
    <property type="entry name" value="Sulfatase"/>
    <property type="match status" value="1"/>
</dbReference>
<feature type="compositionally biased region" description="Polar residues" evidence="6">
    <location>
        <begin position="1"/>
        <end position="10"/>
    </location>
</feature>
<dbReference type="InParanoid" id="E4X6Y1"/>
<evidence type="ECO:0000256" key="2">
    <source>
        <dbReference type="ARBA" id="ARBA00008779"/>
    </source>
</evidence>
<dbReference type="PANTHER" id="PTHR43108:SF16">
    <property type="entry name" value="EXTRACELLULAR SULFATASE SULF-1 HOMOLOG"/>
    <property type="match status" value="1"/>
</dbReference>
<dbReference type="InterPro" id="IPR000917">
    <property type="entry name" value="Sulfatase_N"/>
</dbReference>
<organism evidence="8">
    <name type="scientific">Oikopleura dioica</name>
    <name type="common">Tunicate</name>
    <dbReference type="NCBI Taxonomy" id="34765"/>
    <lineage>
        <taxon>Eukaryota</taxon>
        <taxon>Metazoa</taxon>
        <taxon>Chordata</taxon>
        <taxon>Tunicata</taxon>
        <taxon>Appendicularia</taxon>
        <taxon>Copelata</taxon>
        <taxon>Oikopleuridae</taxon>
        <taxon>Oikopleura</taxon>
    </lineage>
</organism>
<comment type="cofactor">
    <cofactor evidence="1">
        <name>Ca(2+)</name>
        <dbReference type="ChEBI" id="CHEBI:29108"/>
    </cofactor>
</comment>
<dbReference type="AlphaFoldDB" id="E4X6Y1"/>
<sequence length="526" mass="61294">MRVSSFSEQMTLRGEVRKPQKVASKRTRNSNNRSSSNQKRPNIIIFVLDDQDVQLRSQDVMTKTKAMLIDQGVIFNNAFTTTPTCCPSRSSMLTGLYAHNHHVMTNNENCTGAEWIKEFEPRTYGAKLQEDGYKTAFFGKYLNEYNGTYVPKGWSKWYALRGNSRYYNYNFGNKPEEYFTDVITKNALEYFEANADKPEPLLMVLNFPAPHGPEDAHPDYRHYYDEPSLEQQSILTAHRELVFNRTSWQPGEKHWFLTSQKDMTEGDGYFTDLLQRRRLQTLFSVDNGIERIIRLVEEKNAIENTYFLYTSDHGYHLGQFGVVKGKALPYDFDSRIPFYMRGPSIPAGSKRNEIVLNIDLMPTILDIAGFEKKAERDLDGTSILKVARGTQDKNKWRKYFLIERGKFPNNMLFSKPNKREYIMQLCQKKKMKNPGENMPCPARQTHYCTQEEGEWKISKCNSRKMGVALLLANGKKVCCCYECHKRHEAHCERESQSADRRRRAIFSPEHFPKTFTSTSFLELFFR</sequence>
<feature type="domain" description="Sulfatase N-terminal" evidence="7">
    <location>
        <begin position="41"/>
        <end position="369"/>
    </location>
</feature>
<keyword evidence="9" id="KW-1185">Reference proteome</keyword>
<evidence type="ECO:0000313" key="8">
    <source>
        <dbReference type="EMBL" id="CBY07886.1"/>
    </source>
</evidence>
<evidence type="ECO:0000256" key="4">
    <source>
        <dbReference type="ARBA" id="ARBA00022801"/>
    </source>
</evidence>
<dbReference type="GO" id="GO:0010575">
    <property type="term" value="P:positive regulation of vascular endothelial growth factor production"/>
    <property type="evidence" value="ECO:0007669"/>
    <property type="project" value="TreeGrafter"/>
</dbReference>
<comment type="similarity">
    <text evidence="2">Belongs to the sulfatase family.</text>
</comment>
<evidence type="ECO:0000259" key="7">
    <source>
        <dbReference type="Pfam" id="PF00884"/>
    </source>
</evidence>
<keyword evidence="5" id="KW-0325">Glycoprotein</keyword>
<feature type="region of interest" description="Disordered" evidence="6">
    <location>
        <begin position="1"/>
        <end position="38"/>
    </location>
</feature>
<dbReference type="InterPro" id="IPR024607">
    <property type="entry name" value="Sulfatase_CS"/>
</dbReference>
<dbReference type="GO" id="GO:0005539">
    <property type="term" value="F:glycosaminoglycan binding"/>
    <property type="evidence" value="ECO:0007669"/>
    <property type="project" value="TreeGrafter"/>
</dbReference>
<name>E4X6Y1_OIKDI</name>
<evidence type="ECO:0000256" key="1">
    <source>
        <dbReference type="ARBA" id="ARBA00001913"/>
    </source>
</evidence>
<dbReference type="GO" id="GO:0030201">
    <property type="term" value="P:heparan sulfate proteoglycan metabolic process"/>
    <property type="evidence" value="ECO:0007669"/>
    <property type="project" value="TreeGrafter"/>
</dbReference>
<evidence type="ECO:0000313" key="9">
    <source>
        <dbReference type="Proteomes" id="UP000001307"/>
    </source>
</evidence>
<dbReference type="PROSITE" id="PS00523">
    <property type="entry name" value="SULFATASE_1"/>
    <property type="match status" value="1"/>
</dbReference>
<dbReference type="InterPro" id="IPR017850">
    <property type="entry name" value="Alkaline_phosphatase_core_sf"/>
</dbReference>
<evidence type="ECO:0000256" key="5">
    <source>
        <dbReference type="ARBA" id="ARBA00023180"/>
    </source>
</evidence>
<reference evidence="8" key="1">
    <citation type="journal article" date="2010" name="Science">
        <title>Plasticity of animal genome architecture unmasked by rapid evolution of a pelagic tunicate.</title>
        <authorList>
            <person name="Denoeud F."/>
            <person name="Henriet S."/>
            <person name="Mungpakdee S."/>
            <person name="Aury J.M."/>
            <person name="Da Silva C."/>
            <person name="Brinkmann H."/>
            <person name="Mikhaleva J."/>
            <person name="Olsen L.C."/>
            <person name="Jubin C."/>
            <person name="Canestro C."/>
            <person name="Bouquet J.M."/>
            <person name="Danks G."/>
            <person name="Poulain J."/>
            <person name="Campsteijn C."/>
            <person name="Adamski M."/>
            <person name="Cross I."/>
            <person name="Yadetie F."/>
            <person name="Muffato M."/>
            <person name="Louis A."/>
            <person name="Butcher S."/>
            <person name="Tsagkogeorga G."/>
            <person name="Konrad A."/>
            <person name="Singh S."/>
            <person name="Jensen M.F."/>
            <person name="Cong E.H."/>
            <person name="Eikeseth-Otteraa H."/>
            <person name="Noel B."/>
            <person name="Anthouard V."/>
            <person name="Porcel B.M."/>
            <person name="Kachouri-Lafond R."/>
            <person name="Nishino A."/>
            <person name="Ugolini M."/>
            <person name="Chourrout P."/>
            <person name="Nishida H."/>
            <person name="Aasland R."/>
            <person name="Huzurbazar S."/>
            <person name="Westhof E."/>
            <person name="Delsuc F."/>
            <person name="Lehrach H."/>
            <person name="Reinhardt R."/>
            <person name="Weissenbach J."/>
            <person name="Roy S.W."/>
            <person name="Artiguenave F."/>
            <person name="Postlethwait J.H."/>
            <person name="Manak J.R."/>
            <person name="Thompson E.M."/>
            <person name="Jaillon O."/>
            <person name="Du Pasquier L."/>
            <person name="Boudinot P."/>
            <person name="Liberles D.A."/>
            <person name="Volff J.N."/>
            <person name="Philippe H."/>
            <person name="Lenhard B."/>
            <person name="Roest Crollius H."/>
            <person name="Wincker P."/>
            <person name="Chourrout D."/>
        </authorList>
    </citation>
    <scope>NUCLEOTIDE SEQUENCE [LARGE SCALE GENOMIC DNA]</scope>
</reference>
<dbReference type="GO" id="GO:0040037">
    <property type="term" value="P:negative regulation of fibroblast growth factor receptor signaling pathway"/>
    <property type="evidence" value="ECO:0007669"/>
    <property type="project" value="TreeGrafter"/>
</dbReference>
<dbReference type="PANTHER" id="PTHR43108">
    <property type="entry name" value="N-ACETYLGLUCOSAMINE-6-SULFATASE FAMILY MEMBER"/>
    <property type="match status" value="1"/>
</dbReference>
<dbReference type="Gene3D" id="3.40.720.10">
    <property type="entry name" value="Alkaline Phosphatase, subunit A"/>
    <property type="match status" value="1"/>
</dbReference>
<dbReference type="GO" id="GO:0008449">
    <property type="term" value="F:N-acetylglucosamine-6-sulfatase activity"/>
    <property type="evidence" value="ECO:0007669"/>
    <property type="project" value="TreeGrafter"/>
</dbReference>
<dbReference type="OrthoDB" id="96314at2759"/>
<protein>
    <recommendedName>
        <fullName evidence="7">Sulfatase N-terminal domain-containing protein</fullName>
    </recommendedName>
</protein>
<dbReference type="Proteomes" id="UP000001307">
    <property type="component" value="Unassembled WGS sequence"/>
</dbReference>
<accession>E4X6Y1</accession>